<evidence type="ECO:0000313" key="3">
    <source>
        <dbReference type="Proteomes" id="UP000694407"/>
    </source>
</evidence>
<keyword evidence="1" id="KW-0812">Transmembrane</keyword>
<name>A0A8C5YLQ8_MARMA</name>
<protein>
    <submittedName>
        <fullName evidence="2">Uncharacterized protein</fullName>
    </submittedName>
</protein>
<reference evidence="2" key="1">
    <citation type="submission" date="2025-08" db="UniProtKB">
        <authorList>
            <consortium name="Ensembl"/>
        </authorList>
    </citation>
    <scope>IDENTIFICATION</scope>
</reference>
<sequence length="74" mass="7932">SLGQSWFRVVPGLRLFLLGIGAAGGGPSLVEPLDRSQTNEMLHGQSLVLLGTIFTILRVTNILMAFGVCKPTEH</sequence>
<keyword evidence="1" id="KW-1133">Transmembrane helix</keyword>
<evidence type="ECO:0000313" key="2">
    <source>
        <dbReference type="Ensembl" id="ENSMMMP00000000840.1"/>
    </source>
</evidence>
<dbReference type="Ensembl" id="ENSMMMT00000000934.1">
    <property type="protein sequence ID" value="ENSMMMP00000000840.1"/>
    <property type="gene ID" value="ENSMMMG00000000801.1"/>
</dbReference>
<reference evidence="2" key="2">
    <citation type="submission" date="2025-09" db="UniProtKB">
        <authorList>
            <consortium name="Ensembl"/>
        </authorList>
    </citation>
    <scope>IDENTIFICATION</scope>
</reference>
<evidence type="ECO:0000256" key="1">
    <source>
        <dbReference type="SAM" id="Phobius"/>
    </source>
</evidence>
<proteinExistence type="predicted"/>
<feature type="transmembrane region" description="Helical" evidence="1">
    <location>
        <begin position="47"/>
        <end position="68"/>
    </location>
</feature>
<keyword evidence="3" id="KW-1185">Reference proteome</keyword>
<dbReference type="Proteomes" id="UP000694407">
    <property type="component" value="Unplaced"/>
</dbReference>
<keyword evidence="1" id="KW-0472">Membrane</keyword>
<feature type="transmembrane region" description="Helical" evidence="1">
    <location>
        <begin position="6"/>
        <end position="26"/>
    </location>
</feature>
<dbReference type="AlphaFoldDB" id="A0A8C5YLQ8"/>
<organism evidence="2 3">
    <name type="scientific">Marmota marmota marmota</name>
    <name type="common">Alpine marmot</name>
    <dbReference type="NCBI Taxonomy" id="9994"/>
    <lineage>
        <taxon>Eukaryota</taxon>
        <taxon>Metazoa</taxon>
        <taxon>Chordata</taxon>
        <taxon>Craniata</taxon>
        <taxon>Vertebrata</taxon>
        <taxon>Euteleostomi</taxon>
        <taxon>Mammalia</taxon>
        <taxon>Eutheria</taxon>
        <taxon>Euarchontoglires</taxon>
        <taxon>Glires</taxon>
        <taxon>Rodentia</taxon>
        <taxon>Sciuromorpha</taxon>
        <taxon>Sciuridae</taxon>
        <taxon>Xerinae</taxon>
        <taxon>Marmotini</taxon>
        <taxon>Marmota</taxon>
    </lineage>
</organism>
<accession>A0A8C5YLQ8</accession>